<dbReference type="PROSITE" id="PS51273">
    <property type="entry name" value="GATASE_TYPE_1"/>
    <property type="match status" value="1"/>
</dbReference>
<organism evidence="2">
    <name type="scientific">freshwater metagenome</name>
    <dbReference type="NCBI Taxonomy" id="449393"/>
    <lineage>
        <taxon>unclassified sequences</taxon>
        <taxon>metagenomes</taxon>
        <taxon>ecological metagenomes</taxon>
    </lineage>
</organism>
<dbReference type="InterPro" id="IPR044992">
    <property type="entry name" value="ChyE-like"/>
</dbReference>
<dbReference type="Pfam" id="PF00117">
    <property type="entry name" value="GATase"/>
    <property type="match status" value="1"/>
</dbReference>
<gene>
    <name evidence="2" type="ORF">UFOPK3522_01160</name>
</gene>
<evidence type="ECO:0000313" key="2">
    <source>
        <dbReference type="EMBL" id="CAB4345747.1"/>
    </source>
</evidence>
<sequence length="240" mass="25608">MKLVVVQHLFCESPGAYDTELDRRGVQREVIEIDTGDKLPDWSEFDGIIAMGGPMSVNDEAEHPWLVEEKRWVAEAVRAGKPFFGACLGVQLLASALGAPVYPLAEAEVGLLPVIRTQEGVADAVIGGLAEPLVTLQWHGDTFDLPEGGVLLASSPAAPNQAFRVGDAAYGIQFHLEVTPEMAEQWAGVPEYSAALTATLGEEGGKAFLADAVARHDELGGQAQLLIGAWLDLIDARRAL</sequence>
<dbReference type="FunFam" id="3.40.50.880:FF:000033">
    <property type="entry name" value="Glutamine amidotransferase class-I"/>
    <property type="match status" value="1"/>
</dbReference>
<protein>
    <submittedName>
        <fullName evidence="2">Unannotated protein</fullName>
    </submittedName>
</protein>
<dbReference type="PANTHER" id="PTHR42695">
    <property type="entry name" value="GLUTAMINE AMIDOTRANSFERASE YLR126C-RELATED"/>
    <property type="match status" value="1"/>
</dbReference>
<dbReference type="CDD" id="cd01741">
    <property type="entry name" value="GATase1_1"/>
    <property type="match status" value="1"/>
</dbReference>
<dbReference type="PANTHER" id="PTHR42695:SF5">
    <property type="entry name" value="GLUTAMINE AMIDOTRANSFERASE YLR126C-RELATED"/>
    <property type="match status" value="1"/>
</dbReference>
<proteinExistence type="predicted"/>
<dbReference type="InterPro" id="IPR017926">
    <property type="entry name" value="GATASE"/>
</dbReference>
<dbReference type="EMBL" id="CAESAO010000109">
    <property type="protein sequence ID" value="CAB4345747.1"/>
    <property type="molecule type" value="Genomic_DNA"/>
</dbReference>
<dbReference type="SUPFAM" id="SSF52317">
    <property type="entry name" value="Class I glutamine amidotransferase-like"/>
    <property type="match status" value="1"/>
</dbReference>
<dbReference type="Gene3D" id="3.40.50.880">
    <property type="match status" value="1"/>
</dbReference>
<name>A0A6J5ZY67_9ZZZZ</name>
<accession>A0A6J5ZY67</accession>
<evidence type="ECO:0000259" key="1">
    <source>
        <dbReference type="Pfam" id="PF00117"/>
    </source>
</evidence>
<dbReference type="GO" id="GO:0005829">
    <property type="term" value="C:cytosol"/>
    <property type="evidence" value="ECO:0007669"/>
    <property type="project" value="TreeGrafter"/>
</dbReference>
<dbReference type="AlphaFoldDB" id="A0A6J5ZY67"/>
<dbReference type="InterPro" id="IPR029062">
    <property type="entry name" value="Class_I_gatase-like"/>
</dbReference>
<reference evidence="2" key="1">
    <citation type="submission" date="2020-05" db="EMBL/GenBank/DDBJ databases">
        <authorList>
            <person name="Chiriac C."/>
            <person name="Salcher M."/>
            <person name="Ghai R."/>
            <person name="Kavagutti S V."/>
        </authorList>
    </citation>
    <scope>NUCLEOTIDE SEQUENCE</scope>
</reference>
<feature type="domain" description="Glutamine amidotransferase" evidence="1">
    <location>
        <begin position="21"/>
        <end position="182"/>
    </location>
</feature>